<dbReference type="InterPro" id="IPR000182">
    <property type="entry name" value="GNAT_dom"/>
</dbReference>
<name>A0A6M1LFV0_9PROT</name>
<dbReference type="AlphaFoldDB" id="A0A6M1LFV0"/>
<dbReference type="Pfam" id="PF00583">
    <property type="entry name" value="Acetyltransf_1"/>
    <property type="match status" value="1"/>
</dbReference>
<gene>
    <name evidence="2" type="ORF">G3576_04420</name>
</gene>
<dbReference type="Gene3D" id="3.40.630.30">
    <property type="match status" value="1"/>
</dbReference>
<reference evidence="2 3" key="1">
    <citation type="submission" date="2020-03" db="EMBL/GenBank/DDBJ databases">
        <title>Roseomonas stagni sp. nov., isolated from pond water in Japan.</title>
        <authorList>
            <person name="Furuhata K."/>
            <person name="Miyamoto H."/>
            <person name="Goto K."/>
        </authorList>
    </citation>
    <scope>NUCLEOTIDE SEQUENCE [LARGE SCALE GENOMIC DNA]</scope>
    <source>
        <strain evidence="2 3">PeD5</strain>
    </source>
</reference>
<feature type="domain" description="N-acetyltransferase" evidence="1">
    <location>
        <begin position="6"/>
        <end position="161"/>
    </location>
</feature>
<evidence type="ECO:0000313" key="3">
    <source>
        <dbReference type="Proteomes" id="UP000475385"/>
    </source>
</evidence>
<dbReference type="EMBL" id="JAAIKB010000001">
    <property type="protein sequence ID" value="NGM19248.1"/>
    <property type="molecule type" value="Genomic_DNA"/>
</dbReference>
<protein>
    <submittedName>
        <fullName evidence="2">GNAT family N-acetyltransferase</fullName>
    </submittedName>
</protein>
<dbReference type="SUPFAM" id="SSF55729">
    <property type="entry name" value="Acyl-CoA N-acyltransferases (Nat)"/>
    <property type="match status" value="1"/>
</dbReference>
<accession>A0A6M1LFV0</accession>
<sequence length="186" mass="20893">MPSDLISLAPADPADIPAFKKELQDAFAVAVVDEFGALPDGPIPSDEVLDAAIAAPNAVVLRILRDGQKVGGAVLTIDRETHHNELDLFFVKRGEEGRGIGLRAWLAIEQMFPETITWQTHTPYFEKRNIHFYVNKCGFRIIEFFNKHHGHPDERFQEDLPGGHDEAFQFEKVMKGTGNLSRSRSR</sequence>
<dbReference type="Proteomes" id="UP000475385">
    <property type="component" value="Unassembled WGS sequence"/>
</dbReference>
<organism evidence="2 3">
    <name type="scientific">Falsiroseomonas algicola</name>
    <dbReference type="NCBI Taxonomy" id="2716930"/>
    <lineage>
        <taxon>Bacteria</taxon>
        <taxon>Pseudomonadati</taxon>
        <taxon>Pseudomonadota</taxon>
        <taxon>Alphaproteobacteria</taxon>
        <taxon>Acetobacterales</taxon>
        <taxon>Roseomonadaceae</taxon>
        <taxon>Falsiroseomonas</taxon>
    </lineage>
</organism>
<dbReference type="RefSeq" id="WP_164693083.1">
    <property type="nucleotide sequence ID" value="NZ_JAAIKB010000001.1"/>
</dbReference>
<dbReference type="InterPro" id="IPR016181">
    <property type="entry name" value="Acyl_CoA_acyltransferase"/>
</dbReference>
<keyword evidence="3" id="KW-1185">Reference proteome</keyword>
<evidence type="ECO:0000313" key="2">
    <source>
        <dbReference type="EMBL" id="NGM19248.1"/>
    </source>
</evidence>
<dbReference type="PROSITE" id="PS51186">
    <property type="entry name" value="GNAT"/>
    <property type="match status" value="1"/>
</dbReference>
<evidence type="ECO:0000259" key="1">
    <source>
        <dbReference type="PROSITE" id="PS51186"/>
    </source>
</evidence>
<comment type="caution">
    <text evidence="2">The sequence shown here is derived from an EMBL/GenBank/DDBJ whole genome shotgun (WGS) entry which is preliminary data.</text>
</comment>
<dbReference type="GO" id="GO:0016747">
    <property type="term" value="F:acyltransferase activity, transferring groups other than amino-acyl groups"/>
    <property type="evidence" value="ECO:0007669"/>
    <property type="project" value="InterPro"/>
</dbReference>
<proteinExistence type="predicted"/>